<name>D7BFB0_ALLS1</name>
<evidence type="ECO:0000313" key="1">
    <source>
        <dbReference type="EMBL" id="ADH63463.1"/>
    </source>
</evidence>
<sequence>MVGTLRVERINALPENHVLECLLQESGESIRLVILHTSPSHYEALGHIVTRNAKHLYPHSGPMTAELLVHWLDTLLVKWNPEGSISWREHPLDEATRQFIATVRQSAAEIANRATNNAAQTPED</sequence>
<evidence type="ECO:0000313" key="2">
    <source>
        <dbReference type="Proteomes" id="UP000001916"/>
    </source>
</evidence>
<proteinExistence type="predicted"/>
<reference evidence="1 2" key="1">
    <citation type="journal article" date="2010" name="Stand. Genomic Sci.">
        <title>Complete genome sequence of Meiothermus silvanus type strain (VI-R2).</title>
        <authorList>
            <person name="Sikorski J."/>
            <person name="Tindall B.J."/>
            <person name="Lowry S."/>
            <person name="Lucas S."/>
            <person name="Nolan M."/>
            <person name="Copeland A."/>
            <person name="Glavina Del Rio T."/>
            <person name="Tice H."/>
            <person name="Cheng J.F."/>
            <person name="Han C."/>
            <person name="Pitluck S."/>
            <person name="Liolios K."/>
            <person name="Ivanova N."/>
            <person name="Mavromatis K."/>
            <person name="Mikhailova N."/>
            <person name="Pati A."/>
            <person name="Goodwin L."/>
            <person name="Chen A."/>
            <person name="Palaniappan K."/>
            <person name="Land M."/>
            <person name="Hauser L."/>
            <person name="Chang Y.J."/>
            <person name="Jeffries C.D."/>
            <person name="Rohde M."/>
            <person name="Goker M."/>
            <person name="Woyke T."/>
            <person name="Bristow J."/>
            <person name="Eisen J.A."/>
            <person name="Markowitz V."/>
            <person name="Hugenholtz P."/>
            <person name="Kyrpides N.C."/>
            <person name="Klenk H.P."/>
            <person name="Lapidus A."/>
        </authorList>
    </citation>
    <scope>NUCLEOTIDE SEQUENCE [LARGE SCALE GENOMIC DNA]</scope>
    <source>
        <strain evidence="2">ATCC 700542 / DSM 9946 / VI-R2</strain>
    </source>
</reference>
<dbReference type="KEGG" id="msv:Mesil_1573"/>
<accession>D7BFB0</accession>
<keyword evidence="2" id="KW-1185">Reference proteome</keyword>
<dbReference type="OrthoDB" id="26090at2"/>
<dbReference type="AlphaFoldDB" id="D7BFB0"/>
<dbReference type="Proteomes" id="UP000001916">
    <property type="component" value="Chromosome"/>
</dbReference>
<dbReference type="EMBL" id="CP002042">
    <property type="protein sequence ID" value="ADH63463.1"/>
    <property type="molecule type" value="Genomic_DNA"/>
</dbReference>
<dbReference type="RefSeq" id="WP_013158027.1">
    <property type="nucleotide sequence ID" value="NC_014212.1"/>
</dbReference>
<organism evidence="1 2">
    <name type="scientific">Allomeiothermus silvanus (strain ATCC 700542 / DSM 9946 / NBRC 106475 / NCIMB 13440 / VI-R2)</name>
    <name type="common">Thermus silvanus</name>
    <dbReference type="NCBI Taxonomy" id="526227"/>
    <lineage>
        <taxon>Bacteria</taxon>
        <taxon>Thermotogati</taxon>
        <taxon>Deinococcota</taxon>
        <taxon>Deinococci</taxon>
        <taxon>Thermales</taxon>
        <taxon>Thermaceae</taxon>
        <taxon>Allomeiothermus</taxon>
    </lineage>
</organism>
<dbReference type="HOGENOM" id="CLU_2206891_0_0_0"/>
<protein>
    <submittedName>
        <fullName evidence="1">Uncharacterized protein</fullName>
    </submittedName>
</protein>
<gene>
    <name evidence="1" type="ordered locus">Mesil_1573</name>
</gene>